<name>A0A9E2W427_9BACT</name>
<comment type="subcellular location">
    <subcellularLocation>
        <location evidence="1">Cell envelope</location>
    </subcellularLocation>
</comment>
<keyword evidence="4" id="KW-0676">Redox-active center</keyword>
<feature type="chain" id="PRO_5039161988" evidence="5">
    <location>
        <begin position="22"/>
        <end position="465"/>
    </location>
</feature>
<proteinExistence type="predicted"/>
<dbReference type="CDD" id="cd02966">
    <property type="entry name" value="TlpA_like_family"/>
    <property type="match status" value="1"/>
</dbReference>
<dbReference type="PROSITE" id="PS00194">
    <property type="entry name" value="THIOREDOXIN_1"/>
    <property type="match status" value="1"/>
</dbReference>
<dbReference type="PANTHER" id="PTHR42852">
    <property type="entry name" value="THIOL:DISULFIDE INTERCHANGE PROTEIN DSBE"/>
    <property type="match status" value="1"/>
</dbReference>
<keyword evidence="5" id="KW-0732">Signal</keyword>
<dbReference type="Pfam" id="PF08534">
    <property type="entry name" value="Redoxin"/>
    <property type="match status" value="1"/>
</dbReference>
<evidence type="ECO:0000313" key="7">
    <source>
        <dbReference type="EMBL" id="MBV4359190.1"/>
    </source>
</evidence>
<comment type="caution">
    <text evidence="7">The sequence shown here is derived from an EMBL/GenBank/DDBJ whole genome shotgun (WGS) entry which is preliminary data.</text>
</comment>
<feature type="signal peptide" evidence="5">
    <location>
        <begin position="1"/>
        <end position="21"/>
    </location>
</feature>
<dbReference type="GO" id="GO:0017004">
    <property type="term" value="P:cytochrome complex assembly"/>
    <property type="evidence" value="ECO:0007669"/>
    <property type="project" value="UniProtKB-KW"/>
</dbReference>
<gene>
    <name evidence="7" type="ORF">KTO63_18625</name>
</gene>
<evidence type="ECO:0000256" key="4">
    <source>
        <dbReference type="ARBA" id="ARBA00023284"/>
    </source>
</evidence>
<evidence type="ECO:0000313" key="8">
    <source>
        <dbReference type="Proteomes" id="UP000812270"/>
    </source>
</evidence>
<accession>A0A9E2W427</accession>
<sequence length="465" mass="52377">MIRTIFAACSLSIACISSVFAQAKAPMKIKGNMAVIEGTVTRSYVKNVKLYKAYEGNYKELATAVLDEKGSYAFAVPDPKEGFYYVSDCMGGGKEISTRIYLKPGTSMILNLKDDNYEMITQSPENIALDKWQQFDTVITKPAYQFWSDRVGYTGVFPVIEAFTPKVAAFKKQLKTKNEKFNNLMDFVVDDDVEAAAMNFLATPRVKHPDSTTVFPAIYATIKQDKKYCDARILQLGDGARRIGMYASYCQRKDKVSYKDFGYGVNLFCNDSIKGAFIVFNLRSFRTFDDLQKTVVEPYSKYLVTDSMKAKVALHQKTLATLATGEKAIEFSFPDINGKNVSMKDLKGKVVLVDVWATWCGPCRGELPHLQKLEDELKDKNVAFISMSTDLEKDKEKWKNMIAEKQMGGIQLFTNGPNNVFSEYYKVNTIPRFLVFDQEGKIVSADAPRPSEPALKDLLLKTLNK</sequence>
<dbReference type="InterPro" id="IPR050553">
    <property type="entry name" value="Thioredoxin_ResA/DsbE_sf"/>
</dbReference>
<keyword evidence="3" id="KW-1015">Disulfide bond</keyword>
<dbReference type="InterPro" id="IPR017937">
    <property type="entry name" value="Thioredoxin_CS"/>
</dbReference>
<keyword evidence="8" id="KW-1185">Reference proteome</keyword>
<keyword evidence="2" id="KW-0201">Cytochrome c-type biogenesis</keyword>
<dbReference type="GO" id="GO:0016491">
    <property type="term" value="F:oxidoreductase activity"/>
    <property type="evidence" value="ECO:0007669"/>
    <property type="project" value="InterPro"/>
</dbReference>
<evidence type="ECO:0000259" key="6">
    <source>
        <dbReference type="PROSITE" id="PS51352"/>
    </source>
</evidence>
<dbReference type="PROSITE" id="PS51352">
    <property type="entry name" value="THIOREDOXIN_2"/>
    <property type="match status" value="1"/>
</dbReference>
<protein>
    <submittedName>
        <fullName evidence="7">TlpA family protein disulfide reductase</fullName>
    </submittedName>
</protein>
<dbReference type="InterPro" id="IPR013766">
    <property type="entry name" value="Thioredoxin_domain"/>
</dbReference>
<dbReference type="EMBL" id="JAHSPG010000015">
    <property type="protein sequence ID" value="MBV4359190.1"/>
    <property type="molecule type" value="Genomic_DNA"/>
</dbReference>
<evidence type="ECO:0000256" key="5">
    <source>
        <dbReference type="SAM" id="SignalP"/>
    </source>
</evidence>
<evidence type="ECO:0000256" key="3">
    <source>
        <dbReference type="ARBA" id="ARBA00023157"/>
    </source>
</evidence>
<dbReference type="Proteomes" id="UP000812270">
    <property type="component" value="Unassembled WGS sequence"/>
</dbReference>
<feature type="domain" description="Thioredoxin" evidence="6">
    <location>
        <begin position="322"/>
        <end position="465"/>
    </location>
</feature>
<dbReference type="AlphaFoldDB" id="A0A9E2W427"/>
<dbReference type="PANTHER" id="PTHR42852:SF6">
    <property type="entry name" value="THIOL:DISULFIDE INTERCHANGE PROTEIN DSBE"/>
    <property type="match status" value="1"/>
</dbReference>
<dbReference type="PROSITE" id="PS51257">
    <property type="entry name" value="PROKAR_LIPOPROTEIN"/>
    <property type="match status" value="1"/>
</dbReference>
<evidence type="ECO:0000256" key="1">
    <source>
        <dbReference type="ARBA" id="ARBA00004196"/>
    </source>
</evidence>
<dbReference type="RefSeq" id="WP_217793152.1">
    <property type="nucleotide sequence ID" value="NZ_JAHSPG010000015.1"/>
</dbReference>
<reference evidence="7" key="1">
    <citation type="submission" date="2021-06" db="EMBL/GenBank/DDBJ databases">
        <authorList>
            <person name="Huq M.A."/>
        </authorList>
    </citation>
    <scope>NUCLEOTIDE SEQUENCE</scope>
    <source>
        <strain evidence="7">MAH-26</strain>
    </source>
</reference>
<dbReference type="GO" id="GO:0030313">
    <property type="term" value="C:cell envelope"/>
    <property type="evidence" value="ECO:0007669"/>
    <property type="project" value="UniProtKB-SubCell"/>
</dbReference>
<dbReference type="InterPro" id="IPR013740">
    <property type="entry name" value="Redoxin"/>
</dbReference>
<evidence type="ECO:0000256" key="2">
    <source>
        <dbReference type="ARBA" id="ARBA00022748"/>
    </source>
</evidence>
<organism evidence="7 8">
    <name type="scientific">Pinibacter aurantiacus</name>
    <dbReference type="NCBI Taxonomy" id="2851599"/>
    <lineage>
        <taxon>Bacteria</taxon>
        <taxon>Pseudomonadati</taxon>
        <taxon>Bacteroidota</taxon>
        <taxon>Chitinophagia</taxon>
        <taxon>Chitinophagales</taxon>
        <taxon>Chitinophagaceae</taxon>
        <taxon>Pinibacter</taxon>
    </lineage>
</organism>